<sequence length="124" mass="13317">MPDLTEAGKVETHADGSKTFTHGHRYPDNTQIVTQNYAPDGQLLSAKVEWSGFAGKVMDVAATFDKDGNLVKEDGFRAEGMTTPVKALLKPLPAAEAQAKPAAPAEDHSLAEGLKKIYGQQKHD</sequence>
<protein>
    <submittedName>
        <fullName evidence="2">Uncharacterized protein</fullName>
    </submittedName>
</protein>
<name>A0ABP9VEK0_9DEIO</name>
<evidence type="ECO:0000256" key="1">
    <source>
        <dbReference type="SAM" id="MobiDB-lite"/>
    </source>
</evidence>
<keyword evidence="3" id="KW-1185">Reference proteome</keyword>
<feature type="region of interest" description="Disordered" evidence="1">
    <location>
        <begin position="1"/>
        <end position="27"/>
    </location>
</feature>
<feature type="region of interest" description="Disordered" evidence="1">
    <location>
        <begin position="97"/>
        <end position="124"/>
    </location>
</feature>
<feature type="compositionally biased region" description="Basic and acidic residues" evidence="1">
    <location>
        <begin position="1"/>
        <end position="16"/>
    </location>
</feature>
<dbReference type="EMBL" id="BAABRN010000013">
    <property type="protein sequence ID" value="GAA5501758.1"/>
    <property type="molecule type" value="Genomic_DNA"/>
</dbReference>
<proteinExistence type="predicted"/>
<dbReference type="RefSeq" id="WP_353541729.1">
    <property type="nucleotide sequence ID" value="NZ_BAABRN010000013.1"/>
</dbReference>
<evidence type="ECO:0000313" key="2">
    <source>
        <dbReference type="EMBL" id="GAA5501758.1"/>
    </source>
</evidence>
<gene>
    <name evidence="2" type="ORF">Dxin01_01497</name>
</gene>
<dbReference type="Proteomes" id="UP001458946">
    <property type="component" value="Unassembled WGS sequence"/>
</dbReference>
<evidence type="ECO:0000313" key="3">
    <source>
        <dbReference type="Proteomes" id="UP001458946"/>
    </source>
</evidence>
<comment type="caution">
    <text evidence="2">The sequence shown here is derived from an EMBL/GenBank/DDBJ whole genome shotgun (WGS) entry which is preliminary data.</text>
</comment>
<accession>A0ABP9VEK0</accession>
<organism evidence="2 3">
    <name type="scientific">Deinococcus xinjiangensis</name>
    <dbReference type="NCBI Taxonomy" id="457454"/>
    <lineage>
        <taxon>Bacteria</taxon>
        <taxon>Thermotogati</taxon>
        <taxon>Deinococcota</taxon>
        <taxon>Deinococci</taxon>
        <taxon>Deinococcales</taxon>
        <taxon>Deinococcaceae</taxon>
        <taxon>Deinococcus</taxon>
    </lineage>
</organism>
<reference evidence="2 3" key="1">
    <citation type="submission" date="2024-02" db="EMBL/GenBank/DDBJ databases">
        <title>Deinococcus xinjiangensis NBRC 107630.</title>
        <authorList>
            <person name="Ichikawa N."/>
            <person name="Katano-Makiyama Y."/>
            <person name="Hidaka K."/>
        </authorList>
    </citation>
    <scope>NUCLEOTIDE SEQUENCE [LARGE SCALE GENOMIC DNA]</scope>
    <source>
        <strain evidence="2 3">NBRC 107630</strain>
    </source>
</reference>
<feature type="compositionally biased region" description="Basic and acidic residues" evidence="1">
    <location>
        <begin position="105"/>
        <end position="124"/>
    </location>
</feature>